<feature type="compositionally biased region" description="Low complexity" evidence="2">
    <location>
        <begin position="452"/>
        <end position="463"/>
    </location>
</feature>
<comment type="similarity">
    <text evidence="1">Belongs to the VPS72/YL1 family.</text>
</comment>
<dbReference type="Pfam" id="PF05764">
    <property type="entry name" value="YL1"/>
    <property type="match status" value="1"/>
</dbReference>
<dbReference type="PANTHER" id="PTHR13275:SF4">
    <property type="entry name" value="VACUOLAR PROTEIN SORTING-ASSOCIATED PROTEIN 72 HOMOLOG"/>
    <property type="match status" value="1"/>
</dbReference>
<comment type="caution">
    <text evidence="4">The sequence shown here is derived from an EMBL/GenBank/DDBJ whole genome shotgun (WGS) entry which is preliminary data.</text>
</comment>
<dbReference type="PANTHER" id="PTHR13275">
    <property type="entry name" value="YL-1 PROTEIN TRANSCRIPTION FACTOR-LIKE 1"/>
    <property type="match status" value="1"/>
</dbReference>
<gene>
    <name evidence="4" type="ORF">PENFLA_c045G04064</name>
</gene>
<feature type="region of interest" description="Disordered" evidence="2">
    <location>
        <begin position="748"/>
        <end position="775"/>
    </location>
</feature>
<dbReference type="Pfam" id="PF08265">
    <property type="entry name" value="YL1_C"/>
    <property type="match status" value="1"/>
</dbReference>
<name>A0A1V6SHS9_9EURO</name>
<evidence type="ECO:0000256" key="1">
    <source>
        <dbReference type="ARBA" id="ARBA00006832"/>
    </source>
</evidence>
<feature type="compositionally biased region" description="Polar residues" evidence="2">
    <location>
        <begin position="414"/>
        <end position="431"/>
    </location>
</feature>
<dbReference type="GO" id="GO:0005634">
    <property type="term" value="C:nucleus"/>
    <property type="evidence" value="ECO:0007669"/>
    <property type="project" value="TreeGrafter"/>
</dbReference>
<dbReference type="InterPro" id="IPR046757">
    <property type="entry name" value="YL1_N"/>
</dbReference>
<feature type="compositionally biased region" description="Acidic residues" evidence="2">
    <location>
        <begin position="1"/>
        <end position="21"/>
    </location>
</feature>
<feature type="compositionally biased region" description="Polar residues" evidence="2">
    <location>
        <begin position="362"/>
        <end position="396"/>
    </location>
</feature>
<evidence type="ECO:0000256" key="2">
    <source>
        <dbReference type="SAM" id="MobiDB-lite"/>
    </source>
</evidence>
<sequence>MADMMEEDPSSGLQSEEEEMPVETLVRGRAKRSTAGQHMSALLEAAADDDLALLFEEVEDDNEFADEVDPDAEDELLESSDEDEDQGPNAQNDYEGEQKLQKEERKKRRAQNDLRFQTLRKRVKIDPTAPSAMPAAPRPKKKSERISWIPTVEDGPTRQSSRRQTMVNKELTHARLKDSQEKRVRIIATMKEAEKRKAHLKPKEMTQEDHLAEAARVERLNSKSLNRWELSEKRKADERRARIEALQNRRLDGPVISYWSGVATWTNGRLTRVGKIDIKPKADKEESRKKKKEKEDKEKAAAEPKAVSSATIAGPAPASTTGTSQPPSDVHAAAGPANPALLPPTSTLDQKTPENKSPENAAASTAENTDTPVESSGANAIQPDANSSEKTITSPPAEQGKDNVMERKAAELGANTSIPPSEQDQSITAERQSSESSKHSERKMFAVEIPTSRRASGSAGNGSPQTLPEPSSTKNDDAMDIDQPPAAAAAADSAKVNQEIPESTDQASLATPHVADAQPTLVETPVSHAAGTTVPELPPLDESRPVESATAISPGIALAPQASPATAAPSQAKVPENAPVPSLNQPSTLPTESQLSNGMVKEPAQPEIPEPPPVIEHTGRCLTILENFDYATANHRKYSMYFNAKKPARLTKISSSLCVITSLPSRYRDPETALPYANSYAYGQIRRLLSEGYIWSSMLGCFVGPAEAARGVPERFTGKPGPGTVKLLADNDEGPASSITGKRVDRMALNGEVPSTPTPAATRAAPPEPMEIDKS</sequence>
<organism evidence="4 5">
    <name type="scientific">Penicillium flavigenum</name>
    <dbReference type="NCBI Taxonomy" id="254877"/>
    <lineage>
        <taxon>Eukaryota</taxon>
        <taxon>Fungi</taxon>
        <taxon>Dikarya</taxon>
        <taxon>Ascomycota</taxon>
        <taxon>Pezizomycotina</taxon>
        <taxon>Eurotiomycetes</taxon>
        <taxon>Eurotiomycetidae</taxon>
        <taxon>Eurotiales</taxon>
        <taxon>Aspergillaceae</taxon>
        <taxon>Penicillium</taxon>
    </lineage>
</organism>
<accession>A0A1V6SHS9</accession>
<dbReference type="SMART" id="SM00993">
    <property type="entry name" value="YL1_C"/>
    <property type="match status" value="1"/>
</dbReference>
<keyword evidence="5" id="KW-1185">Reference proteome</keyword>
<dbReference type="EMBL" id="MLQL01000045">
    <property type="protein sequence ID" value="OQE13591.1"/>
    <property type="molecule type" value="Genomic_DNA"/>
</dbReference>
<feature type="region of interest" description="Disordered" evidence="2">
    <location>
        <begin position="58"/>
        <end position="143"/>
    </location>
</feature>
<evidence type="ECO:0000259" key="3">
    <source>
        <dbReference type="SMART" id="SM00993"/>
    </source>
</evidence>
<feature type="region of interest" description="Disordered" evidence="2">
    <location>
        <begin position="1"/>
        <end position="36"/>
    </location>
</feature>
<feature type="region of interest" description="Disordered" evidence="2">
    <location>
        <begin position="280"/>
        <end position="613"/>
    </location>
</feature>
<feature type="compositionally biased region" description="Low complexity" evidence="2">
    <location>
        <begin position="557"/>
        <end position="572"/>
    </location>
</feature>
<feature type="compositionally biased region" description="Polar residues" evidence="2">
    <location>
        <begin position="318"/>
        <end position="327"/>
    </location>
</feature>
<evidence type="ECO:0000313" key="4">
    <source>
        <dbReference type="EMBL" id="OQE13591.1"/>
    </source>
</evidence>
<feature type="compositionally biased region" description="Basic and acidic residues" evidence="2">
    <location>
        <begin position="399"/>
        <end position="410"/>
    </location>
</feature>
<dbReference type="STRING" id="254877.A0A1V6SHS9"/>
<feature type="compositionally biased region" description="Polar residues" evidence="2">
    <location>
        <begin position="582"/>
        <end position="597"/>
    </location>
</feature>
<dbReference type="AlphaFoldDB" id="A0A1V6SHS9"/>
<feature type="compositionally biased region" description="Acidic residues" evidence="2">
    <location>
        <begin position="58"/>
        <end position="86"/>
    </location>
</feature>
<reference evidence="5" key="1">
    <citation type="journal article" date="2017" name="Nat. Microbiol.">
        <title>Global analysis of biosynthetic gene clusters reveals vast potential of secondary metabolite production in Penicillium species.</title>
        <authorList>
            <person name="Nielsen J.C."/>
            <person name="Grijseels S."/>
            <person name="Prigent S."/>
            <person name="Ji B."/>
            <person name="Dainat J."/>
            <person name="Nielsen K.F."/>
            <person name="Frisvad J.C."/>
            <person name="Workman M."/>
            <person name="Nielsen J."/>
        </authorList>
    </citation>
    <scope>NUCLEOTIDE SEQUENCE [LARGE SCALE GENOMIC DNA]</scope>
    <source>
        <strain evidence="5">IBT 14082</strain>
    </source>
</reference>
<feature type="compositionally biased region" description="Low complexity" evidence="2">
    <location>
        <begin position="754"/>
        <end position="765"/>
    </location>
</feature>
<dbReference type="OrthoDB" id="3942062at2759"/>
<feature type="compositionally biased region" description="Low complexity" evidence="2">
    <location>
        <begin position="481"/>
        <end position="494"/>
    </location>
</feature>
<feature type="compositionally biased region" description="Polar residues" evidence="2">
    <location>
        <begin position="464"/>
        <end position="473"/>
    </location>
</feature>
<dbReference type="InterPro" id="IPR013272">
    <property type="entry name" value="Vps72/YL1_C"/>
</dbReference>
<protein>
    <recommendedName>
        <fullName evidence="3">Vps72/YL1 C-terminal domain-containing protein</fullName>
    </recommendedName>
</protein>
<feature type="domain" description="Vps72/YL1 C-terminal" evidence="3">
    <location>
        <begin position="656"/>
        <end position="685"/>
    </location>
</feature>
<feature type="compositionally biased region" description="Polar residues" evidence="2">
    <location>
        <begin position="500"/>
        <end position="509"/>
    </location>
</feature>
<proteinExistence type="inferred from homology"/>
<evidence type="ECO:0000313" key="5">
    <source>
        <dbReference type="Proteomes" id="UP000191342"/>
    </source>
</evidence>
<dbReference type="Proteomes" id="UP000191342">
    <property type="component" value="Unassembled WGS sequence"/>
</dbReference>
<feature type="compositionally biased region" description="Basic and acidic residues" evidence="2">
    <location>
        <begin position="280"/>
        <end position="302"/>
    </location>
</feature>
<feature type="compositionally biased region" description="Low complexity" evidence="2">
    <location>
        <begin position="332"/>
        <end position="344"/>
    </location>
</feature>
<feature type="compositionally biased region" description="Basic and acidic residues" evidence="2">
    <location>
        <begin position="432"/>
        <end position="445"/>
    </location>
</feature>